<feature type="non-terminal residue" evidence="2">
    <location>
        <position position="122"/>
    </location>
</feature>
<comment type="caution">
    <text evidence="2">The sequence shown here is derived from an EMBL/GenBank/DDBJ whole genome shotgun (WGS) entry which is preliminary data.</text>
</comment>
<protein>
    <submittedName>
        <fullName evidence="2">Uncharacterized protein</fullName>
    </submittedName>
</protein>
<proteinExistence type="predicted"/>
<dbReference type="AlphaFoldDB" id="K1X5E7"/>
<sequence length="122" mass="14367">MGSPDIKENIPPSKKDISENNSDKLNFLNDSKFTDIKEPLSKTIDTLAKENIVTPKEKFWNNIQQVTEKMFSDPRVDFDTEFKNEQAENIFLFRQEFQNINKQDIHTKKQEVNTEKQEVNTE</sequence>
<feature type="compositionally biased region" description="Basic and acidic residues" evidence="1">
    <location>
        <begin position="1"/>
        <end position="22"/>
    </location>
</feature>
<name>K1X5E7_9BACT</name>
<dbReference type="EMBL" id="AMFJ01036066">
    <property type="protein sequence ID" value="EKD25425.1"/>
    <property type="molecule type" value="Genomic_DNA"/>
</dbReference>
<evidence type="ECO:0000256" key="1">
    <source>
        <dbReference type="SAM" id="MobiDB-lite"/>
    </source>
</evidence>
<reference evidence="2" key="1">
    <citation type="journal article" date="2012" name="Science">
        <title>Fermentation, hydrogen, and sulfur metabolism in multiple uncultivated bacterial phyla.</title>
        <authorList>
            <person name="Wrighton K.C."/>
            <person name="Thomas B.C."/>
            <person name="Sharon I."/>
            <person name="Miller C.S."/>
            <person name="Castelle C.J."/>
            <person name="VerBerkmoes N.C."/>
            <person name="Wilkins M.J."/>
            <person name="Hettich R.L."/>
            <person name="Lipton M.S."/>
            <person name="Williams K.H."/>
            <person name="Long P.E."/>
            <person name="Banfield J.F."/>
        </authorList>
    </citation>
    <scope>NUCLEOTIDE SEQUENCE [LARGE SCALE GENOMIC DNA]</scope>
</reference>
<gene>
    <name evidence="2" type="ORF">ACD_80C00059G0001</name>
</gene>
<accession>K1X5E7</accession>
<evidence type="ECO:0000313" key="2">
    <source>
        <dbReference type="EMBL" id="EKD25425.1"/>
    </source>
</evidence>
<organism evidence="2">
    <name type="scientific">uncultured bacterium</name>
    <name type="common">gcode 4</name>
    <dbReference type="NCBI Taxonomy" id="1234023"/>
    <lineage>
        <taxon>Bacteria</taxon>
        <taxon>environmental samples</taxon>
    </lineage>
</organism>
<feature type="region of interest" description="Disordered" evidence="1">
    <location>
        <begin position="1"/>
        <end position="24"/>
    </location>
</feature>